<dbReference type="Gene3D" id="3.40.50.720">
    <property type="entry name" value="NAD(P)-binding Rossmann-like Domain"/>
    <property type="match status" value="1"/>
</dbReference>
<dbReference type="InterPro" id="IPR036291">
    <property type="entry name" value="NAD(P)-bd_dom_sf"/>
</dbReference>
<gene>
    <name evidence="2" type="ORF">GCM10007425_20870</name>
</gene>
<dbReference type="RefSeq" id="WP_188614994.1">
    <property type="nucleotide sequence ID" value="NZ_BMJT01000006.1"/>
</dbReference>
<dbReference type="EMBL" id="BMJT01000006">
    <property type="protein sequence ID" value="GGG26136.1"/>
    <property type="molecule type" value="Genomic_DNA"/>
</dbReference>
<name>A0A917G764_9BACI</name>
<dbReference type="Proteomes" id="UP000616608">
    <property type="component" value="Unassembled WGS sequence"/>
</dbReference>
<comment type="caution">
    <text evidence="2">The sequence shown here is derived from an EMBL/GenBank/DDBJ whole genome shotgun (WGS) entry which is preliminary data.</text>
</comment>
<evidence type="ECO:0000259" key="1">
    <source>
        <dbReference type="Pfam" id="PF01370"/>
    </source>
</evidence>
<dbReference type="Pfam" id="PF01370">
    <property type="entry name" value="Epimerase"/>
    <property type="match status" value="1"/>
</dbReference>
<sequence>MKKILVIGGTRFFGKKLVEQCIAKGHQVTIITRGHTEQPFKQQVEHIIVDRTDQQALKQAVVNRDFDVVYDNICYSPNEAQQFCEIFNGHIGKLVFTSTMSTYEMDGIEKTEEDFNPYDYPIQFGDTADFSYGEGKRLAEAVLYKEATFPVATVRFPIVMGLDDYTRRLHFHIEHVLQQKPMGFSNMEAEMSFITADEAATFLLFIGLSNLEGPYNATANGTVSLQALITLVEEATGQHAKISLLGDSTSRSPYAISQSWYMSNAKATKAGFEFTQLSQWLPQLIQAMTREIRLHKD</sequence>
<protein>
    <submittedName>
        <fullName evidence="2">NAD dependent epimerase/dehydratase</fullName>
    </submittedName>
</protein>
<evidence type="ECO:0000313" key="2">
    <source>
        <dbReference type="EMBL" id="GGG26136.1"/>
    </source>
</evidence>
<organism evidence="2 3">
    <name type="scientific">Lysinibacillus alkalisoli</name>
    <dbReference type="NCBI Taxonomy" id="1911548"/>
    <lineage>
        <taxon>Bacteria</taxon>
        <taxon>Bacillati</taxon>
        <taxon>Bacillota</taxon>
        <taxon>Bacilli</taxon>
        <taxon>Bacillales</taxon>
        <taxon>Bacillaceae</taxon>
        <taxon>Lysinibacillus</taxon>
    </lineage>
</organism>
<keyword evidence="3" id="KW-1185">Reference proteome</keyword>
<dbReference type="AlphaFoldDB" id="A0A917G764"/>
<dbReference type="InterPro" id="IPR001509">
    <property type="entry name" value="Epimerase_deHydtase"/>
</dbReference>
<accession>A0A917G764</accession>
<reference evidence="2" key="2">
    <citation type="submission" date="2020-09" db="EMBL/GenBank/DDBJ databases">
        <authorList>
            <person name="Sun Q."/>
            <person name="Zhou Y."/>
        </authorList>
    </citation>
    <scope>NUCLEOTIDE SEQUENCE</scope>
    <source>
        <strain evidence="2">CGMCC 1.15760</strain>
    </source>
</reference>
<reference evidence="2" key="1">
    <citation type="journal article" date="2014" name="Int. J. Syst. Evol. Microbiol.">
        <title>Complete genome sequence of Corynebacterium casei LMG S-19264T (=DSM 44701T), isolated from a smear-ripened cheese.</title>
        <authorList>
            <consortium name="US DOE Joint Genome Institute (JGI-PGF)"/>
            <person name="Walter F."/>
            <person name="Albersmeier A."/>
            <person name="Kalinowski J."/>
            <person name="Ruckert C."/>
        </authorList>
    </citation>
    <scope>NUCLEOTIDE SEQUENCE</scope>
    <source>
        <strain evidence="2">CGMCC 1.15760</strain>
    </source>
</reference>
<dbReference type="SUPFAM" id="SSF51735">
    <property type="entry name" value="NAD(P)-binding Rossmann-fold domains"/>
    <property type="match status" value="1"/>
</dbReference>
<proteinExistence type="predicted"/>
<dbReference type="PANTHER" id="PTHR43245">
    <property type="entry name" value="BIFUNCTIONAL POLYMYXIN RESISTANCE PROTEIN ARNA"/>
    <property type="match status" value="1"/>
</dbReference>
<feature type="domain" description="NAD-dependent epimerase/dehydratase" evidence="1">
    <location>
        <begin position="4"/>
        <end position="70"/>
    </location>
</feature>
<dbReference type="InterPro" id="IPR050177">
    <property type="entry name" value="Lipid_A_modif_metabolic_enz"/>
</dbReference>
<evidence type="ECO:0000313" key="3">
    <source>
        <dbReference type="Proteomes" id="UP000616608"/>
    </source>
</evidence>